<dbReference type="Proteomes" id="UP000618931">
    <property type="component" value="Unassembled WGS sequence"/>
</dbReference>
<dbReference type="RefSeq" id="WP_196295115.1">
    <property type="nucleotide sequence ID" value="NZ_JADQDM010000017.1"/>
</dbReference>
<keyword evidence="12" id="KW-1185">Reference proteome</keyword>
<feature type="region of interest" description="Disordered" evidence="8">
    <location>
        <begin position="24"/>
        <end position="51"/>
    </location>
</feature>
<comment type="subcellular location">
    <subcellularLocation>
        <location evidence="1">Cell outer membrane</location>
        <topology evidence="1">Multi-pass membrane protein</topology>
    </subcellularLocation>
</comment>
<keyword evidence="3" id="KW-1134">Transmembrane beta strand</keyword>
<evidence type="ECO:0000256" key="5">
    <source>
        <dbReference type="ARBA" id="ARBA00022729"/>
    </source>
</evidence>
<keyword evidence="11" id="KW-0675">Receptor</keyword>
<gene>
    <name evidence="11" type="ORF">I2H31_21475</name>
</gene>
<dbReference type="Pfam" id="PF13620">
    <property type="entry name" value="CarboxypepD_reg"/>
    <property type="match status" value="1"/>
</dbReference>
<keyword evidence="7" id="KW-0998">Cell outer membrane</keyword>
<evidence type="ECO:0000256" key="8">
    <source>
        <dbReference type="SAM" id="MobiDB-lite"/>
    </source>
</evidence>
<proteinExistence type="predicted"/>
<dbReference type="InterPro" id="IPR037066">
    <property type="entry name" value="Plug_dom_sf"/>
</dbReference>
<feature type="compositionally biased region" description="Polar residues" evidence="8">
    <location>
        <begin position="946"/>
        <end position="960"/>
    </location>
</feature>
<feature type="compositionally biased region" description="Low complexity" evidence="8">
    <location>
        <begin position="890"/>
        <end position="904"/>
    </location>
</feature>
<name>A0ABS0I9P9_9BACT</name>
<feature type="compositionally biased region" description="Gly residues" evidence="8">
    <location>
        <begin position="850"/>
        <end position="889"/>
    </location>
</feature>
<feature type="signal peptide" evidence="9">
    <location>
        <begin position="1"/>
        <end position="24"/>
    </location>
</feature>
<evidence type="ECO:0000256" key="9">
    <source>
        <dbReference type="SAM" id="SignalP"/>
    </source>
</evidence>
<dbReference type="SUPFAM" id="SSF56935">
    <property type="entry name" value="Porins"/>
    <property type="match status" value="1"/>
</dbReference>
<reference evidence="11 12" key="1">
    <citation type="submission" date="2020-11" db="EMBL/GenBank/DDBJ databases">
        <authorList>
            <person name="Kim M.K."/>
        </authorList>
    </citation>
    <scope>NUCLEOTIDE SEQUENCE [LARGE SCALE GENOMIC DNA]</scope>
    <source>
        <strain evidence="11 12">BT662</strain>
    </source>
</reference>
<evidence type="ECO:0000313" key="12">
    <source>
        <dbReference type="Proteomes" id="UP000618931"/>
    </source>
</evidence>
<evidence type="ECO:0000256" key="3">
    <source>
        <dbReference type="ARBA" id="ARBA00022452"/>
    </source>
</evidence>
<dbReference type="InterPro" id="IPR008969">
    <property type="entry name" value="CarboxyPept-like_regulatory"/>
</dbReference>
<dbReference type="Pfam" id="PF14905">
    <property type="entry name" value="OMP_b-brl_3"/>
    <property type="match status" value="1"/>
</dbReference>
<evidence type="ECO:0000256" key="4">
    <source>
        <dbReference type="ARBA" id="ARBA00022692"/>
    </source>
</evidence>
<dbReference type="Gene3D" id="2.40.170.20">
    <property type="entry name" value="TonB-dependent receptor, beta-barrel domain"/>
    <property type="match status" value="1"/>
</dbReference>
<keyword evidence="6" id="KW-0472">Membrane</keyword>
<dbReference type="Gene3D" id="2.60.40.1120">
    <property type="entry name" value="Carboxypeptidase-like, regulatory domain"/>
    <property type="match status" value="1"/>
</dbReference>
<keyword evidence="4" id="KW-0812">Transmembrane</keyword>
<dbReference type="InterPro" id="IPR041700">
    <property type="entry name" value="OMP_b-brl_3"/>
</dbReference>
<sequence>MKRNVPATAVLLTALLGASSVASAQQTPGSGQRPAATAPASPRAAAGRVSGTVTDAATGKPVSYASVAVLDAAGTPVNGGVCGDDGKFVLPGIPAGTYKVQVSFVGYKNEERPGVVVTAGAATDLGTVKLEVSAQKLGEVVVTAQKPLIEERVDRTVYNAENDQTARGGDATDVLKRVPLLSVDLDGNVSLRGSSNIRVLINNKPSAIAANSIADALRQIPAEQIKTVEVITSPSAKYDAEGSGGIINIITKTNNLSGGTLGIDASVGTRSSNINLNGSLRTGKMGFSLNAGGRAGYNIPGSFTNEQTVRTLAQSYRDPVTGVVTNIPASSYSTLQSADTKQNQGFGRSVLGWDYDIDPHNSLQASLSYGARRSNNDQSRLTTISTSSQGNSVRDVSVVDNSGTVDASLNYTHTFEKPQQEFSILTLYSRNDRTNDFTNTVLNSDFSTASRLRNDNPSANEEFTVQADYQSPIGKTQVLEFGAKDILRRVNSDYSYLEAQGENGAFVPRPGVTLNNGFNYRQNVAAGYVAYTMSLPKGFTLKPGVRYEYTTISADFKDGKAVDIPDYGVLVPSVNFSRKLANGNVVKLAYNRRIQRPSLQFLNPNRQQSNPLVYTEGNPNLEPEYTNNYELGYSTLVKKVNLNLSAFARNTTGSIQSVRTPDVDANNVPTGIQRVGYANIGNEDAYGASVFASVNSGKFNLNGGVDTYYAVLKNNVSDAFYNASNQGLVASGRLFGSYKFTDVWALQAFGFYRGRQVQLQGEQSGFGFYGLSVRRDFADKKGSFGLGAQNFFTNSINIRNTIASPLLDQTSVNVLHNLSFQVNFSYRIGKLTAGPTRRGKSINNDDLKGDGGGGGGADLSGGGGAGGGAPAGGGGGAPAGGGRPGGYPGGARPAGAPGAAPAGGQRPGGYPGGMQRPMTSDSTSGKTPADSTGRPANGQQPAGRPSLQQPTAQPADSTGRQPAAPVGSPLNSPANVPSPGTSTPNGTVPAGSPGGRP</sequence>
<evidence type="ECO:0000256" key="6">
    <source>
        <dbReference type="ARBA" id="ARBA00023136"/>
    </source>
</evidence>
<protein>
    <submittedName>
        <fullName evidence="11">TonB-dependent receptor</fullName>
    </submittedName>
</protein>
<keyword evidence="2" id="KW-0813">Transport</keyword>
<feature type="compositionally biased region" description="Polar residues" evidence="8">
    <location>
        <begin position="917"/>
        <end position="930"/>
    </location>
</feature>
<feature type="domain" description="Outer membrane protein beta-barrel" evidence="10">
    <location>
        <begin position="413"/>
        <end position="826"/>
    </location>
</feature>
<organism evidence="11 12">
    <name type="scientific">Hymenobacter ruricola</name>
    <dbReference type="NCBI Taxonomy" id="2791023"/>
    <lineage>
        <taxon>Bacteria</taxon>
        <taxon>Pseudomonadati</taxon>
        <taxon>Bacteroidota</taxon>
        <taxon>Cytophagia</taxon>
        <taxon>Cytophagales</taxon>
        <taxon>Hymenobacteraceae</taxon>
        <taxon>Hymenobacter</taxon>
    </lineage>
</organism>
<accession>A0ABS0I9P9</accession>
<evidence type="ECO:0000256" key="1">
    <source>
        <dbReference type="ARBA" id="ARBA00004571"/>
    </source>
</evidence>
<dbReference type="PANTHER" id="PTHR30069:SF29">
    <property type="entry name" value="HEMOGLOBIN AND HEMOGLOBIN-HAPTOGLOBIN-BINDING PROTEIN 1-RELATED"/>
    <property type="match status" value="1"/>
</dbReference>
<dbReference type="PANTHER" id="PTHR30069">
    <property type="entry name" value="TONB-DEPENDENT OUTER MEMBRANE RECEPTOR"/>
    <property type="match status" value="1"/>
</dbReference>
<dbReference type="Gene3D" id="2.170.130.10">
    <property type="entry name" value="TonB-dependent receptor, plug domain"/>
    <property type="match status" value="1"/>
</dbReference>
<dbReference type="SUPFAM" id="SSF49464">
    <property type="entry name" value="Carboxypeptidase regulatory domain-like"/>
    <property type="match status" value="1"/>
</dbReference>
<keyword evidence="5 9" id="KW-0732">Signal</keyword>
<evidence type="ECO:0000259" key="10">
    <source>
        <dbReference type="Pfam" id="PF14905"/>
    </source>
</evidence>
<feature type="region of interest" description="Disordered" evidence="8">
    <location>
        <begin position="834"/>
        <end position="997"/>
    </location>
</feature>
<dbReference type="EMBL" id="JADQDM010000017">
    <property type="protein sequence ID" value="MBF9223689.1"/>
    <property type="molecule type" value="Genomic_DNA"/>
</dbReference>
<evidence type="ECO:0000313" key="11">
    <source>
        <dbReference type="EMBL" id="MBF9223689.1"/>
    </source>
</evidence>
<evidence type="ECO:0000256" key="2">
    <source>
        <dbReference type="ARBA" id="ARBA00022448"/>
    </source>
</evidence>
<feature type="chain" id="PRO_5046974789" evidence="9">
    <location>
        <begin position="25"/>
        <end position="997"/>
    </location>
</feature>
<feature type="compositionally biased region" description="Low complexity" evidence="8">
    <location>
        <begin position="33"/>
        <end position="48"/>
    </location>
</feature>
<comment type="caution">
    <text evidence="11">The sequence shown here is derived from an EMBL/GenBank/DDBJ whole genome shotgun (WGS) entry which is preliminary data.</text>
</comment>
<dbReference type="InterPro" id="IPR039426">
    <property type="entry name" value="TonB-dep_rcpt-like"/>
</dbReference>
<feature type="compositionally biased region" description="Polar residues" evidence="8">
    <location>
        <begin position="969"/>
        <end position="986"/>
    </location>
</feature>
<dbReference type="InterPro" id="IPR036942">
    <property type="entry name" value="Beta-barrel_TonB_sf"/>
</dbReference>
<evidence type="ECO:0000256" key="7">
    <source>
        <dbReference type="ARBA" id="ARBA00023237"/>
    </source>
</evidence>